<sequence length="281" mass="29956">MKAVFVLLALAAAVFADDTATPYITPVFPEDSWIGDIGSRIVNGQPASTNQFPHQTTVFSTNNNSTGGFCGGSLISPIWVFSAAHCTRGFAWYHIGVGSINRLSQQQTQISNFVVEHAQYNPSNLNNDVCVIRLNQGFNINAAVQFIRLPTRGESGQLWVGERAYVSGFGRTTNTGPISNQLMFTNIRIITNAECAGVYGTSVIVASTICGRGWDFNAQSTCNGDSGGPLILRRTGQTDLHIGVVSFVSSAGCTSGHPSGYARSTHFIDWVAAQTGIAVAP</sequence>
<keyword evidence="8" id="KW-1185">Reference proteome</keyword>
<dbReference type="InterPro" id="IPR001314">
    <property type="entry name" value="Peptidase_S1A"/>
</dbReference>
<dbReference type="GO" id="GO:0004252">
    <property type="term" value="F:serine-type endopeptidase activity"/>
    <property type="evidence" value="ECO:0007669"/>
    <property type="project" value="InterPro"/>
</dbReference>
<dbReference type="RefSeq" id="XP_055703815.1">
    <property type="nucleotide sequence ID" value="XM_055847840.1"/>
</dbReference>
<protein>
    <submittedName>
        <fullName evidence="7">Uncharacterized protein</fullName>
    </submittedName>
</protein>
<dbReference type="InterPro" id="IPR001254">
    <property type="entry name" value="Trypsin_dom"/>
</dbReference>
<evidence type="ECO:0000256" key="3">
    <source>
        <dbReference type="ARBA" id="ARBA00022801"/>
    </source>
</evidence>
<reference evidence="7" key="1">
    <citation type="submission" date="2022-08" db="UniProtKB">
        <authorList>
            <consortium name="EnsemblMetazoa"/>
        </authorList>
    </citation>
    <scope>IDENTIFICATION</scope>
    <source>
        <strain evidence="7">Israel</strain>
    </source>
</reference>
<keyword evidence="2" id="KW-0222">Digestion</keyword>
<dbReference type="PRINTS" id="PR00722">
    <property type="entry name" value="CHYMOTRYPSIN"/>
</dbReference>
<dbReference type="VEuPathDB" id="VectorBase:PPAPM1_004256"/>
<dbReference type="InterPro" id="IPR033116">
    <property type="entry name" value="TRYPSIN_SER"/>
</dbReference>
<keyword evidence="5" id="KW-1015">Disulfide bond</keyword>
<evidence type="ECO:0000256" key="5">
    <source>
        <dbReference type="ARBA" id="ARBA00023157"/>
    </source>
</evidence>
<dbReference type="InterPro" id="IPR050430">
    <property type="entry name" value="Peptidase_S1"/>
</dbReference>
<dbReference type="AlphaFoldDB" id="A0A1B0D594"/>
<dbReference type="EMBL" id="AJVK01003435">
    <property type="status" value="NOT_ANNOTATED_CDS"/>
    <property type="molecule type" value="Genomic_DNA"/>
</dbReference>
<accession>A0A1B0D594</accession>
<evidence type="ECO:0000313" key="7">
    <source>
        <dbReference type="EnsemblMetazoa" id="PPAI002651-PA"/>
    </source>
</evidence>
<evidence type="ECO:0000256" key="2">
    <source>
        <dbReference type="ARBA" id="ARBA00022757"/>
    </source>
</evidence>
<dbReference type="SMART" id="SM00020">
    <property type="entry name" value="Tryp_SPc"/>
    <property type="match status" value="1"/>
</dbReference>
<dbReference type="PROSITE" id="PS50240">
    <property type="entry name" value="TRYPSIN_DOM"/>
    <property type="match status" value="1"/>
</dbReference>
<dbReference type="InterPro" id="IPR043504">
    <property type="entry name" value="Peptidase_S1_PA_chymotrypsin"/>
</dbReference>
<dbReference type="GeneID" id="129802201"/>
<keyword evidence="1" id="KW-0645">Protease</keyword>
<dbReference type="OrthoDB" id="5597713at2759"/>
<dbReference type="PROSITE" id="PS00135">
    <property type="entry name" value="TRYPSIN_SER"/>
    <property type="match status" value="1"/>
</dbReference>
<comment type="similarity">
    <text evidence="6">Belongs to the peptidase S1 family. CLIP subfamily.</text>
</comment>
<proteinExistence type="inferred from homology"/>
<dbReference type="GO" id="GO:0006508">
    <property type="term" value="P:proteolysis"/>
    <property type="evidence" value="ECO:0007669"/>
    <property type="project" value="UniProtKB-KW"/>
</dbReference>
<keyword evidence="3" id="KW-0378">Hydrolase</keyword>
<dbReference type="Gene3D" id="2.40.10.10">
    <property type="entry name" value="Trypsin-like serine proteases"/>
    <property type="match status" value="1"/>
</dbReference>
<dbReference type="PANTHER" id="PTHR24276">
    <property type="entry name" value="POLYSERASE-RELATED"/>
    <property type="match status" value="1"/>
</dbReference>
<dbReference type="SUPFAM" id="SSF50494">
    <property type="entry name" value="Trypsin-like serine proteases"/>
    <property type="match status" value="1"/>
</dbReference>
<evidence type="ECO:0000256" key="1">
    <source>
        <dbReference type="ARBA" id="ARBA00022670"/>
    </source>
</evidence>
<dbReference type="KEGG" id="ppap:129802201"/>
<dbReference type="Pfam" id="PF00089">
    <property type="entry name" value="Trypsin"/>
    <property type="match status" value="1"/>
</dbReference>
<organism evidence="7 8">
    <name type="scientific">Phlebotomus papatasi</name>
    <name type="common">Sandfly</name>
    <dbReference type="NCBI Taxonomy" id="29031"/>
    <lineage>
        <taxon>Eukaryota</taxon>
        <taxon>Metazoa</taxon>
        <taxon>Ecdysozoa</taxon>
        <taxon>Arthropoda</taxon>
        <taxon>Hexapoda</taxon>
        <taxon>Insecta</taxon>
        <taxon>Pterygota</taxon>
        <taxon>Neoptera</taxon>
        <taxon>Endopterygota</taxon>
        <taxon>Diptera</taxon>
        <taxon>Nematocera</taxon>
        <taxon>Psychodoidea</taxon>
        <taxon>Psychodidae</taxon>
        <taxon>Phlebotomus</taxon>
        <taxon>Phlebotomus</taxon>
    </lineage>
</organism>
<dbReference type="VEuPathDB" id="VectorBase:PPAI002651"/>
<evidence type="ECO:0000256" key="6">
    <source>
        <dbReference type="ARBA" id="ARBA00024195"/>
    </source>
</evidence>
<name>A0A1B0D594_PHLPP</name>
<dbReference type="Proteomes" id="UP000092462">
    <property type="component" value="Unassembled WGS sequence"/>
</dbReference>
<dbReference type="CDD" id="cd00190">
    <property type="entry name" value="Tryp_SPc"/>
    <property type="match status" value="1"/>
</dbReference>
<dbReference type="GO" id="GO:0007586">
    <property type="term" value="P:digestion"/>
    <property type="evidence" value="ECO:0007669"/>
    <property type="project" value="UniProtKB-KW"/>
</dbReference>
<keyword evidence="4" id="KW-0720">Serine protease</keyword>
<dbReference type="PANTHER" id="PTHR24276:SF98">
    <property type="entry name" value="FI18310P1-RELATED"/>
    <property type="match status" value="1"/>
</dbReference>
<evidence type="ECO:0000313" key="8">
    <source>
        <dbReference type="Proteomes" id="UP000092462"/>
    </source>
</evidence>
<evidence type="ECO:0000256" key="4">
    <source>
        <dbReference type="ARBA" id="ARBA00022825"/>
    </source>
</evidence>
<dbReference type="InterPro" id="IPR009003">
    <property type="entry name" value="Peptidase_S1_PA"/>
</dbReference>
<dbReference type="EnsemblMetazoa" id="PPAI002651-RA">
    <property type="protein sequence ID" value="PPAI002651-PA"/>
    <property type="gene ID" value="PPAI002651"/>
</dbReference>